<dbReference type="Pfam" id="PF04456">
    <property type="entry name" value="DUF503"/>
    <property type="match status" value="1"/>
</dbReference>
<dbReference type="AlphaFoldDB" id="F3ZZC0"/>
<evidence type="ECO:0008006" key="3">
    <source>
        <dbReference type="Google" id="ProtNLM"/>
    </source>
</evidence>
<dbReference type="PANTHER" id="PTHR36441">
    <property type="entry name" value="HYPOTHETICAL CYTOSOLIC PROTEIN"/>
    <property type="match status" value="1"/>
</dbReference>
<sequence>MPVAVAMVEIAIPFAHSLKDKRHVVKGIIARLRNRFNVSVAEMEYMDIWQRAVLGIACISNDGKFANGEIDKAIDYIESGEGEYQVINIDVQIL</sequence>
<organism evidence="1 2">
    <name type="scientific">Mahella australiensis (strain DSM 15567 / CIP 107919 / 50-1 BON)</name>
    <dbReference type="NCBI Taxonomy" id="697281"/>
    <lineage>
        <taxon>Bacteria</taxon>
        <taxon>Bacillati</taxon>
        <taxon>Bacillota</taxon>
        <taxon>Clostridia</taxon>
        <taxon>Thermoanaerobacterales</taxon>
        <taxon>Thermoanaerobacterales Family IV. Incertae Sedis</taxon>
        <taxon>Mahella</taxon>
    </lineage>
</organism>
<protein>
    <recommendedName>
        <fullName evidence="3">YlxP-like protein</fullName>
    </recommendedName>
</protein>
<gene>
    <name evidence="1" type="ordered locus">Mahau_0526</name>
</gene>
<evidence type="ECO:0000313" key="2">
    <source>
        <dbReference type="Proteomes" id="UP000008457"/>
    </source>
</evidence>
<name>F3ZZC0_MAHA5</name>
<dbReference type="InterPro" id="IPR007546">
    <property type="entry name" value="DUF503"/>
</dbReference>
<dbReference type="Gene3D" id="3.30.70.1120">
    <property type="entry name" value="TT1725-like"/>
    <property type="match status" value="1"/>
</dbReference>
<dbReference type="SUPFAM" id="SSF103007">
    <property type="entry name" value="Hypothetical protein TT1725"/>
    <property type="match status" value="1"/>
</dbReference>
<keyword evidence="2" id="KW-1185">Reference proteome</keyword>
<reference evidence="2" key="1">
    <citation type="submission" date="2010-11" db="EMBL/GenBank/DDBJ databases">
        <title>The complete genome of Mahella australiensis DSM 15567.</title>
        <authorList>
            <consortium name="US DOE Joint Genome Institute (JGI-PGF)"/>
            <person name="Lucas S."/>
            <person name="Copeland A."/>
            <person name="Lapidus A."/>
            <person name="Bruce D."/>
            <person name="Goodwin L."/>
            <person name="Pitluck S."/>
            <person name="Kyrpides N."/>
            <person name="Mavromatis K."/>
            <person name="Pagani I."/>
            <person name="Ivanova N."/>
            <person name="Teshima H."/>
            <person name="Brettin T."/>
            <person name="Detter J.C."/>
            <person name="Han C."/>
            <person name="Tapia R."/>
            <person name="Land M."/>
            <person name="Hauser L."/>
            <person name="Markowitz V."/>
            <person name="Cheng J.-F."/>
            <person name="Hugenholtz P."/>
            <person name="Woyke T."/>
            <person name="Wu D."/>
            <person name="Spring S."/>
            <person name="Pukall R."/>
            <person name="Steenblock K."/>
            <person name="Schneider S."/>
            <person name="Klenk H.-P."/>
            <person name="Eisen J.A."/>
        </authorList>
    </citation>
    <scope>NUCLEOTIDE SEQUENCE [LARGE SCALE GENOMIC DNA]</scope>
    <source>
        <strain evidence="2">DSM 15567 / CIP 107919 / 50-1 BON</strain>
    </source>
</reference>
<dbReference type="EMBL" id="CP002360">
    <property type="protein sequence ID" value="AEE95730.1"/>
    <property type="molecule type" value="Genomic_DNA"/>
</dbReference>
<dbReference type="KEGG" id="mas:Mahau_0526"/>
<dbReference type="STRING" id="697281.Mahau_0526"/>
<dbReference type="InterPro" id="IPR036746">
    <property type="entry name" value="TT1725-like_sf"/>
</dbReference>
<evidence type="ECO:0000313" key="1">
    <source>
        <dbReference type="EMBL" id="AEE95730.1"/>
    </source>
</evidence>
<proteinExistence type="predicted"/>
<reference evidence="1 2" key="2">
    <citation type="journal article" date="2011" name="Stand. Genomic Sci.">
        <title>Complete genome sequence of Mahella australiensis type strain (50-1 BON).</title>
        <authorList>
            <person name="Sikorski J."/>
            <person name="Teshima H."/>
            <person name="Nolan M."/>
            <person name="Lucas S."/>
            <person name="Hammon N."/>
            <person name="Deshpande S."/>
            <person name="Cheng J.F."/>
            <person name="Pitluck S."/>
            <person name="Liolios K."/>
            <person name="Pagani I."/>
            <person name="Ivanova N."/>
            <person name="Huntemann M."/>
            <person name="Mavromatis K."/>
            <person name="Ovchinikova G."/>
            <person name="Pati A."/>
            <person name="Tapia R."/>
            <person name="Han C."/>
            <person name="Goodwin L."/>
            <person name="Chen A."/>
            <person name="Palaniappan K."/>
            <person name="Land M."/>
            <person name="Hauser L."/>
            <person name="Ngatchou-Djao O.D."/>
            <person name="Rohde M."/>
            <person name="Pukall R."/>
            <person name="Spring S."/>
            <person name="Abt B."/>
            <person name="Goker M."/>
            <person name="Detter J.C."/>
            <person name="Woyke T."/>
            <person name="Bristow J."/>
            <person name="Markowitz V."/>
            <person name="Hugenholtz P."/>
            <person name="Eisen J.A."/>
            <person name="Kyrpides N.C."/>
            <person name="Klenk H.P."/>
            <person name="Lapidus A."/>
        </authorList>
    </citation>
    <scope>NUCLEOTIDE SEQUENCE [LARGE SCALE GENOMIC DNA]</scope>
    <source>
        <strain evidence="2">DSM 15567 / CIP 107919 / 50-1 BON</strain>
    </source>
</reference>
<accession>F3ZZC0</accession>
<dbReference type="Proteomes" id="UP000008457">
    <property type="component" value="Chromosome"/>
</dbReference>
<dbReference type="PANTHER" id="PTHR36441:SF1">
    <property type="entry name" value="DUF503 DOMAIN-CONTAINING PROTEIN"/>
    <property type="match status" value="1"/>
</dbReference>
<dbReference type="HOGENOM" id="CLU_149981_4_0_9"/>
<dbReference type="eggNOG" id="COG1550">
    <property type="taxonomic scope" value="Bacteria"/>
</dbReference>